<dbReference type="InterPro" id="IPR007219">
    <property type="entry name" value="XnlR_reg_dom"/>
</dbReference>
<protein>
    <recommendedName>
        <fullName evidence="8">Zn(2)-C6 fungal-type domain-containing protein</fullName>
    </recommendedName>
</protein>
<dbReference type="InterPro" id="IPR001138">
    <property type="entry name" value="Zn2Cys6_DnaBD"/>
</dbReference>
<feature type="compositionally biased region" description="Basic and acidic residues" evidence="7">
    <location>
        <begin position="1"/>
        <end position="15"/>
    </location>
</feature>
<evidence type="ECO:0000259" key="8">
    <source>
        <dbReference type="PROSITE" id="PS50048"/>
    </source>
</evidence>
<dbReference type="CDD" id="cd12148">
    <property type="entry name" value="fungal_TF_MHR"/>
    <property type="match status" value="1"/>
</dbReference>
<dbReference type="SUPFAM" id="SSF57701">
    <property type="entry name" value="Zn2/Cys6 DNA-binding domain"/>
    <property type="match status" value="1"/>
</dbReference>
<dbReference type="PANTHER" id="PTHR47424:SF3">
    <property type="entry name" value="REGULATORY PROTEIN GAL4"/>
    <property type="match status" value="1"/>
</dbReference>
<evidence type="ECO:0000256" key="7">
    <source>
        <dbReference type="SAM" id="MobiDB-lite"/>
    </source>
</evidence>
<name>A0A1L0CZ25_9ASCO</name>
<dbReference type="PROSITE" id="PS50048">
    <property type="entry name" value="ZN2_CY6_FUNGAL_2"/>
    <property type="match status" value="1"/>
</dbReference>
<keyword evidence="1" id="KW-0479">Metal-binding</keyword>
<feature type="region of interest" description="Disordered" evidence="7">
    <location>
        <begin position="1"/>
        <end position="23"/>
    </location>
</feature>
<keyword evidence="5" id="KW-0804">Transcription</keyword>
<evidence type="ECO:0000256" key="1">
    <source>
        <dbReference type="ARBA" id="ARBA00022723"/>
    </source>
</evidence>
<accession>A0A1L0CZ25</accession>
<dbReference type="GO" id="GO:0008270">
    <property type="term" value="F:zinc ion binding"/>
    <property type="evidence" value="ECO:0007669"/>
    <property type="project" value="InterPro"/>
</dbReference>
<evidence type="ECO:0000256" key="2">
    <source>
        <dbReference type="ARBA" id="ARBA00022833"/>
    </source>
</evidence>
<dbReference type="PANTHER" id="PTHR47424">
    <property type="entry name" value="REGULATORY PROTEIN GAL4"/>
    <property type="match status" value="1"/>
</dbReference>
<dbReference type="GO" id="GO:0005634">
    <property type="term" value="C:nucleus"/>
    <property type="evidence" value="ECO:0007669"/>
    <property type="project" value="TreeGrafter"/>
</dbReference>
<dbReference type="InterPro" id="IPR051127">
    <property type="entry name" value="Fungal_SecMet_Regulators"/>
</dbReference>
<proteinExistence type="predicted"/>
<dbReference type="GO" id="GO:0000435">
    <property type="term" value="P:positive regulation of transcription from RNA polymerase II promoter by galactose"/>
    <property type="evidence" value="ECO:0007669"/>
    <property type="project" value="TreeGrafter"/>
</dbReference>
<dbReference type="GO" id="GO:0006351">
    <property type="term" value="P:DNA-templated transcription"/>
    <property type="evidence" value="ECO:0007669"/>
    <property type="project" value="InterPro"/>
</dbReference>
<organism evidence="9 10">
    <name type="scientific">Hanseniaspora guilliermondii</name>
    <dbReference type="NCBI Taxonomy" id="56406"/>
    <lineage>
        <taxon>Eukaryota</taxon>
        <taxon>Fungi</taxon>
        <taxon>Dikarya</taxon>
        <taxon>Ascomycota</taxon>
        <taxon>Saccharomycotina</taxon>
        <taxon>Saccharomycetes</taxon>
        <taxon>Saccharomycodales</taxon>
        <taxon>Saccharomycodaceae</taxon>
        <taxon>Hanseniaspora</taxon>
    </lineage>
</organism>
<keyword evidence="4" id="KW-0238">DNA-binding</keyword>
<dbReference type="EMBL" id="FQNF01000040">
    <property type="protein sequence ID" value="SGZ40127.1"/>
    <property type="molecule type" value="Genomic_DNA"/>
</dbReference>
<dbReference type="VEuPathDB" id="FungiDB:HGUI_02327"/>
<gene>
    <name evidence="9" type="ORF">HGUI_02327</name>
</gene>
<feature type="region of interest" description="Disordered" evidence="7">
    <location>
        <begin position="161"/>
        <end position="180"/>
    </location>
</feature>
<evidence type="ECO:0000313" key="9">
    <source>
        <dbReference type="EMBL" id="SGZ40127.1"/>
    </source>
</evidence>
<dbReference type="Pfam" id="PF00172">
    <property type="entry name" value="Zn_clus"/>
    <property type="match status" value="1"/>
</dbReference>
<dbReference type="CDD" id="cd00067">
    <property type="entry name" value="GAL4"/>
    <property type="match status" value="1"/>
</dbReference>
<dbReference type="OrthoDB" id="3364175at2759"/>
<dbReference type="InterPro" id="IPR036864">
    <property type="entry name" value="Zn2-C6_fun-type_DNA-bd_sf"/>
</dbReference>
<dbReference type="GO" id="GO:0000981">
    <property type="term" value="F:DNA-binding transcription factor activity, RNA polymerase II-specific"/>
    <property type="evidence" value="ECO:0007669"/>
    <property type="project" value="InterPro"/>
</dbReference>
<feature type="domain" description="Zn(2)-C6 fungal-type" evidence="8">
    <location>
        <begin position="36"/>
        <end position="65"/>
    </location>
</feature>
<reference evidence="10" key="1">
    <citation type="submission" date="2016-11" db="EMBL/GenBank/DDBJ databases">
        <authorList>
            <person name="Guldener U."/>
        </authorList>
    </citation>
    <scope>NUCLEOTIDE SEQUENCE [LARGE SCALE GENOMIC DNA]</scope>
</reference>
<dbReference type="Gene3D" id="4.10.240.10">
    <property type="entry name" value="Zn(2)-C6 fungal-type DNA-binding domain"/>
    <property type="match status" value="1"/>
</dbReference>
<dbReference type="Proteomes" id="UP000183365">
    <property type="component" value="Unassembled WGS sequence"/>
</dbReference>
<dbReference type="Pfam" id="PF04082">
    <property type="entry name" value="Fungal_trans"/>
    <property type="match status" value="1"/>
</dbReference>
<feature type="compositionally biased region" description="Low complexity" evidence="7">
    <location>
        <begin position="161"/>
        <end position="178"/>
    </location>
</feature>
<evidence type="ECO:0000256" key="3">
    <source>
        <dbReference type="ARBA" id="ARBA00023015"/>
    </source>
</evidence>
<keyword evidence="10" id="KW-1185">Reference proteome</keyword>
<dbReference type="SMART" id="SM00066">
    <property type="entry name" value="GAL4"/>
    <property type="match status" value="1"/>
</dbReference>
<keyword evidence="2" id="KW-0862">Zinc</keyword>
<feature type="region of interest" description="Disordered" evidence="7">
    <location>
        <begin position="1083"/>
        <end position="1105"/>
    </location>
</feature>
<sequence length="1105" mass="123801">MTKKEKTNNSKKNHDVSSSSLNHIKNKDEIPMVVRCCEMCRQKKRKCSKTIPCTACVKFHHNCVYRPKEEKTPLTRARMTALENGIGKISKILKSAVKDKAVLETLLSKSQLKLEDLNSFEHLVDFPGHENLYVDMKTIKADDGNEKSLDLENVSHEVIPSTVNSLSPSSNNNTTNKSVAQNGNTSIVLSNSDRSEELKLLKQIKTKVKKIKRNGIKGQEKVQFVDTTPTNTPNDELNGFNWVEMQDHDLKYKNDGMAALSVNPNNKGYFGQGSTANMLRTTLLVTNGIESDGNSEQGLELLKVSRDLADELRSYEVRESLINAYFEHYHSSYPFLDKDWFLKKFKNSKDQASGPQPTVKELSSKDEVDPDLLKQAIENDDFLILLNTVCALGCWCLQGQVLAMTNMDMFYYKEAKALITSALFERGSIPLVTAFTLLSNFVQKRDKPNTGWNYLGIASRMAMGLGLYKELNLNTKDTSEELRKQKILNLEIRRRLWWGLYMFDVGTAITFGRPVNFPSSANFDIKLPSNMDEKGNVFHTKPTVYSGLIEQTKFTKISLEIHSKLLSNQPPSSKECLKLNENIEAFMKQLPEWFSKSNDIALPSIEPLMTPDPTSTSLKVIPHWFHLTRYRLILRTLNLQILMLQNFVWQDIMGRNEMRYTNYVRTHPSIKRCINICFESCSESINLVREYVDSVIEDKKYDSREKKLVTSNNNVTSPATIMNAIKEINNGNSITPSSVNKSESNLGVNYGGMKSPSIRKSLESGMNGHFLGSLSGSDYSNTNGSNSPEILNKPHVSMLASWYATYFLFQATVIPMICLIYNDENCNLHQWNSWKEQVCTAQYCFKILSGTNKTAAHFLKIIEDMCGNILKQESAAPFSPSTSNMNLVNMKNKTKGQSSGSSPFAIGSVYNNNNIFDSQGKIRAENSDFAIGTPFEKDMKMNLSNSLMSNNAQGNTTGYLFGNGSPIGISGYNLTGPFISKRQTSDIRATNSPKPMSPSVMMGNDIPAYNGSSIEMNMKQGNKSIPLNPFNIEEENSEEHEDDNLFGFGRGMGLEALATNGSNANLDSLLNIFGEAGIGIDTNKNTTEDGLDIPDLINSQFPKKD</sequence>
<dbReference type="GO" id="GO:0000978">
    <property type="term" value="F:RNA polymerase II cis-regulatory region sequence-specific DNA binding"/>
    <property type="evidence" value="ECO:0007669"/>
    <property type="project" value="TreeGrafter"/>
</dbReference>
<evidence type="ECO:0000256" key="5">
    <source>
        <dbReference type="ARBA" id="ARBA00023163"/>
    </source>
</evidence>
<dbReference type="AlphaFoldDB" id="A0A1L0CZ25"/>
<evidence type="ECO:0000313" key="10">
    <source>
        <dbReference type="Proteomes" id="UP000183365"/>
    </source>
</evidence>
<keyword evidence="3" id="KW-0805">Transcription regulation</keyword>
<dbReference type="SMART" id="SM00906">
    <property type="entry name" value="Fungal_trans"/>
    <property type="match status" value="1"/>
</dbReference>
<evidence type="ECO:0000256" key="4">
    <source>
        <dbReference type="ARBA" id="ARBA00023125"/>
    </source>
</evidence>
<keyword evidence="6" id="KW-0539">Nucleus</keyword>
<evidence type="ECO:0000256" key="6">
    <source>
        <dbReference type="ARBA" id="ARBA00023242"/>
    </source>
</evidence>